<comment type="caution">
    <text evidence="1">The sequence shown here is derived from an EMBL/GenBank/DDBJ whole genome shotgun (WGS) entry which is preliminary data.</text>
</comment>
<sequence length="70" mass="7999">MLNRIIPTISDDLTLRIGNRKAQLTAKDGIRLAEDLTRLSFRRLLVEEAESLRGRTADQPKSTRRGKRLP</sequence>
<dbReference type="Proteomes" id="UP000652760">
    <property type="component" value="Unassembled WGS sequence"/>
</dbReference>
<dbReference type="EMBL" id="JAENHM010000030">
    <property type="protein sequence ID" value="MBK1837998.1"/>
    <property type="molecule type" value="Genomic_DNA"/>
</dbReference>
<evidence type="ECO:0000313" key="1">
    <source>
        <dbReference type="EMBL" id="MBK1837998.1"/>
    </source>
</evidence>
<protein>
    <submittedName>
        <fullName evidence="1">Uncharacterized protein</fullName>
    </submittedName>
</protein>
<reference evidence="2" key="1">
    <citation type="submission" date="2021-01" db="EMBL/GenBank/DDBJ databases">
        <title>Genome public.</title>
        <authorList>
            <person name="Liu C."/>
            <person name="Sun Q."/>
        </authorList>
    </citation>
    <scope>NUCLEOTIDE SEQUENCE [LARGE SCALE GENOMIC DNA]</scope>
    <source>
        <strain evidence="2">YIM B02556</strain>
    </source>
</reference>
<dbReference type="RefSeq" id="WP_200193066.1">
    <property type="nucleotide sequence ID" value="NZ_JAENHM010000030.1"/>
</dbReference>
<proteinExistence type="predicted"/>
<organism evidence="1 2">
    <name type="scientific">Azospirillum endophyticum</name>
    <dbReference type="NCBI Taxonomy" id="2800326"/>
    <lineage>
        <taxon>Bacteria</taxon>
        <taxon>Pseudomonadati</taxon>
        <taxon>Pseudomonadota</taxon>
        <taxon>Alphaproteobacteria</taxon>
        <taxon>Rhodospirillales</taxon>
        <taxon>Azospirillaceae</taxon>
        <taxon>Azospirillum</taxon>
    </lineage>
</organism>
<evidence type="ECO:0000313" key="2">
    <source>
        <dbReference type="Proteomes" id="UP000652760"/>
    </source>
</evidence>
<gene>
    <name evidence="1" type="ORF">JHL17_11295</name>
</gene>
<accession>A0ABS1F3J7</accession>
<name>A0ABS1F3J7_9PROT</name>
<keyword evidence="2" id="KW-1185">Reference proteome</keyword>